<keyword evidence="3" id="KW-1185">Reference proteome</keyword>
<evidence type="ECO:0000256" key="1">
    <source>
        <dbReference type="SAM" id="Phobius"/>
    </source>
</evidence>
<keyword evidence="1" id="KW-1133">Transmembrane helix</keyword>
<dbReference type="Gene3D" id="2.60.120.380">
    <property type="match status" value="1"/>
</dbReference>
<gene>
    <name evidence="2" type="ORF">BSL78_27033</name>
</gene>
<dbReference type="OrthoDB" id="422728at2759"/>
<dbReference type="Proteomes" id="UP000230750">
    <property type="component" value="Unassembled WGS sequence"/>
</dbReference>
<accession>A0A2G8JK82</accession>
<comment type="caution">
    <text evidence="2">The sequence shown here is derived from an EMBL/GenBank/DDBJ whole genome shotgun (WGS) entry which is preliminary data.</text>
</comment>
<dbReference type="AlphaFoldDB" id="A0A2G8JK82"/>
<name>A0A2G8JK82_STIJA</name>
<dbReference type="STRING" id="307972.A0A2G8JK82"/>
<feature type="transmembrane region" description="Helical" evidence="1">
    <location>
        <begin position="332"/>
        <end position="349"/>
    </location>
</feature>
<keyword evidence="1" id="KW-0812">Transmembrane</keyword>
<keyword evidence="1" id="KW-0472">Membrane</keyword>
<sequence length="350" mass="39146">MSASKKSSLHITLEVYMVFKMETKRLAPILSFVLVAALVPSCVRLTEAQQHNELTFGQRLVNQIAKCNEYAYYKIDVSEPCQDLRIQVDVIEGEPNLYMCKSPNLYPTYSSLAWSSYDWGSEDLVISSWDPEFTTGTFYIGVHAYCGDDVDTGYTDARFSVYVTTVTSVHPHSEISLNGTLPGTLSVNGYDYYRFCVPSSCSNIEVLLTNCVDPKACPTDYAWPELIVSRSIEQPSISDHSWKLASVERRSISLRYSDPDFFPGHYFVAIYGWCNPTENCPDLSSCGPCTYAQNHPYTVSVFIQEVNEGCVPKQPLELCGGNQGFHNQCNSIVLLVMLSFCSIVVILLSC</sequence>
<reference evidence="2 3" key="1">
    <citation type="journal article" date="2017" name="PLoS Biol.">
        <title>The sea cucumber genome provides insights into morphological evolution and visceral regeneration.</title>
        <authorList>
            <person name="Zhang X."/>
            <person name="Sun L."/>
            <person name="Yuan J."/>
            <person name="Sun Y."/>
            <person name="Gao Y."/>
            <person name="Zhang L."/>
            <person name="Li S."/>
            <person name="Dai H."/>
            <person name="Hamel J.F."/>
            <person name="Liu C."/>
            <person name="Yu Y."/>
            <person name="Liu S."/>
            <person name="Lin W."/>
            <person name="Guo K."/>
            <person name="Jin S."/>
            <person name="Xu P."/>
            <person name="Storey K.B."/>
            <person name="Huan P."/>
            <person name="Zhang T."/>
            <person name="Zhou Y."/>
            <person name="Zhang J."/>
            <person name="Lin C."/>
            <person name="Li X."/>
            <person name="Xing L."/>
            <person name="Huo D."/>
            <person name="Sun M."/>
            <person name="Wang L."/>
            <person name="Mercier A."/>
            <person name="Li F."/>
            <person name="Yang H."/>
            <person name="Xiang J."/>
        </authorList>
    </citation>
    <scope>NUCLEOTIDE SEQUENCE [LARGE SCALE GENOMIC DNA]</scope>
    <source>
        <strain evidence="2">Shaxun</strain>
        <tissue evidence="2">Muscle</tissue>
    </source>
</reference>
<dbReference type="EMBL" id="MRZV01001734">
    <property type="protein sequence ID" value="PIK36137.1"/>
    <property type="molecule type" value="Genomic_DNA"/>
</dbReference>
<proteinExistence type="predicted"/>
<protein>
    <submittedName>
        <fullName evidence="2">Uncharacterized protein</fullName>
    </submittedName>
</protein>
<evidence type="ECO:0000313" key="2">
    <source>
        <dbReference type="EMBL" id="PIK36137.1"/>
    </source>
</evidence>
<organism evidence="2 3">
    <name type="scientific">Stichopus japonicus</name>
    <name type="common">Sea cucumber</name>
    <dbReference type="NCBI Taxonomy" id="307972"/>
    <lineage>
        <taxon>Eukaryota</taxon>
        <taxon>Metazoa</taxon>
        <taxon>Echinodermata</taxon>
        <taxon>Eleutherozoa</taxon>
        <taxon>Echinozoa</taxon>
        <taxon>Holothuroidea</taxon>
        <taxon>Aspidochirotacea</taxon>
        <taxon>Aspidochirotida</taxon>
        <taxon>Stichopodidae</taxon>
        <taxon>Apostichopus</taxon>
    </lineage>
</organism>
<evidence type="ECO:0000313" key="3">
    <source>
        <dbReference type="Proteomes" id="UP000230750"/>
    </source>
</evidence>